<feature type="domain" description="VRR-NUC" evidence="4">
    <location>
        <begin position="1"/>
        <end position="105"/>
    </location>
</feature>
<sequence length="126" mass="14627">MTNEAYEQIKLFNWVAYARNTYPQLDLLYHVPNGGKRNQKEAFNLKRQGVRAGVPDLCLPVSRGKYHALYIELKVGNNKATEKQRKWIKRLREQGNLALVCYGWEEASAVLLKYIKLKADSEDEKL</sequence>
<keyword evidence="3" id="KW-0378">Hydrolase</keyword>
<dbReference type="InterPro" id="IPR011856">
    <property type="entry name" value="tRNA_endonuc-like_dom_sf"/>
</dbReference>
<keyword evidence="2" id="KW-0540">Nuclease</keyword>
<evidence type="ECO:0000256" key="1">
    <source>
        <dbReference type="ARBA" id="ARBA00001946"/>
    </source>
</evidence>
<evidence type="ECO:0000256" key="2">
    <source>
        <dbReference type="ARBA" id="ARBA00022722"/>
    </source>
</evidence>
<keyword evidence="6" id="KW-1185">Reference proteome</keyword>
<evidence type="ECO:0000313" key="5">
    <source>
        <dbReference type="EMBL" id="MBC5729012.1"/>
    </source>
</evidence>
<dbReference type="RefSeq" id="WP_186936209.1">
    <property type="nucleotide sequence ID" value="NZ_JACOPS010000006.1"/>
</dbReference>
<dbReference type="Pfam" id="PF08774">
    <property type="entry name" value="VRR_NUC"/>
    <property type="match status" value="1"/>
</dbReference>
<dbReference type="EMBL" id="JACOPS010000006">
    <property type="protein sequence ID" value="MBC5729012.1"/>
    <property type="molecule type" value="Genomic_DNA"/>
</dbReference>
<reference evidence="5 6" key="1">
    <citation type="submission" date="2020-08" db="EMBL/GenBank/DDBJ databases">
        <title>Genome public.</title>
        <authorList>
            <person name="Liu C."/>
            <person name="Sun Q."/>
        </authorList>
    </citation>
    <scope>NUCLEOTIDE SEQUENCE [LARGE SCALE GENOMIC DNA]</scope>
    <source>
        <strain evidence="5 6">NSJ-71</strain>
    </source>
</reference>
<dbReference type="SMART" id="SM00990">
    <property type="entry name" value="VRR_NUC"/>
    <property type="match status" value="1"/>
</dbReference>
<proteinExistence type="predicted"/>
<protein>
    <submittedName>
        <fullName evidence="5">VRR-NUC domain-containing protein</fullName>
    </submittedName>
</protein>
<dbReference type="InterPro" id="IPR014883">
    <property type="entry name" value="VRR_NUC"/>
</dbReference>
<evidence type="ECO:0000256" key="3">
    <source>
        <dbReference type="ARBA" id="ARBA00022801"/>
    </source>
</evidence>
<comment type="caution">
    <text evidence="5">The sequence shown here is derived from an EMBL/GenBank/DDBJ whole genome shotgun (WGS) entry which is preliminary data.</text>
</comment>
<comment type="cofactor">
    <cofactor evidence="1">
        <name>Mg(2+)</name>
        <dbReference type="ChEBI" id="CHEBI:18420"/>
    </cofactor>
</comment>
<organism evidence="5 6">
    <name type="scientific">Ruminococcus intestinalis</name>
    <dbReference type="NCBI Taxonomy" id="2763066"/>
    <lineage>
        <taxon>Bacteria</taxon>
        <taxon>Bacillati</taxon>
        <taxon>Bacillota</taxon>
        <taxon>Clostridia</taxon>
        <taxon>Eubacteriales</taxon>
        <taxon>Oscillospiraceae</taxon>
        <taxon>Ruminococcus</taxon>
    </lineage>
</organism>
<dbReference type="Gene3D" id="3.40.1350.10">
    <property type="match status" value="1"/>
</dbReference>
<evidence type="ECO:0000259" key="4">
    <source>
        <dbReference type="SMART" id="SM00990"/>
    </source>
</evidence>
<name>A0ABR7HNG2_9FIRM</name>
<accession>A0ABR7HNG2</accession>
<dbReference type="Proteomes" id="UP000636755">
    <property type="component" value="Unassembled WGS sequence"/>
</dbReference>
<evidence type="ECO:0000313" key="6">
    <source>
        <dbReference type="Proteomes" id="UP000636755"/>
    </source>
</evidence>
<gene>
    <name evidence="5" type="ORF">H8R91_10870</name>
</gene>